<protein>
    <submittedName>
        <fullName evidence="2">Uncharacterized protein</fullName>
    </submittedName>
</protein>
<keyword evidence="1" id="KW-1133">Transmembrane helix</keyword>
<dbReference type="Gene3D" id="3.30.450.20">
    <property type="entry name" value="PAS domain"/>
    <property type="match status" value="2"/>
</dbReference>
<dbReference type="EMBL" id="JBHSWB010000001">
    <property type="protein sequence ID" value="MFC6659868.1"/>
    <property type="molecule type" value="Genomic_DNA"/>
</dbReference>
<gene>
    <name evidence="2" type="ORF">ACFP90_05465</name>
</gene>
<keyword evidence="1" id="KW-0812">Transmembrane</keyword>
<name>A0ABW1ZH95_9DEIO</name>
<evidence type="ECO:0000313" key="3">
    <source>
        <dbReference type="Proteomes" id="UP001596317"/>
    </source>
</evidence>
<feature type="transmembrane region" description="Helical" evidence="1">
    <location>
        <begin position="52"/>
        <end position="71"/>
    </location>
</feature>
<dbReference type="RefSeq" id="WP_380054613.1">
    <property type="nucleotide sequence ID" value="NZ_JBHSWB010000001.1"/>
</dbReference>
<dbReference type="InterPro" id="IPR029151">
    <property type="entry name" value="Sensor-like_sf"/>
</dbReference>
<dbReference type="SUPFAM" id="SSF103190">
    <property type="entry name" value="Sensory domain-like"/>
    <property type="match status" value="1"/>
</dbReference>
<comment type="caution">
    <text evidence="2">The sequence shown here is derived from an EMBL/GenBank/DDBJ whole genome shotgun (WGS) entry which is preliminary data.</text>
</comment>
<keyword evidence="1" id="KW-0472">Membrane</keyword>
<reference evidence="3" key="1">
    <citation type="journal article" date="2019" name="Int. J. Syst. Evol. Microbiol.">
        <title>The Global Catalogue of Microorganisms (GCM) 10K type strain sequencing project: providing services to taxonomists for standard genome sequencing and annotation.</title>
        <authorList>
            <consortium name="The Broad Institute Genomics Platform"/>
            <consortium name="The Broad Institute Genome Sequencing Center for Infectious Disease"/>
            <person name="Wu L."/>
            <person name="Ma J."/>
        </authorList>
    </citation>
    <scope>NUCLEOTIDE SEQUENCE [LARGE SCALE GENOMIC DNA]</scope>
    <source>
        <strain evidence="3">CCUG 63830</strain>
    </source>
</reference>
<keyword evidence="3" id="KW-1185">Reference proteome</keyword>
<organism evidence="2 3">
    <name type="scientific">Deinococcus multiflagellatus</name>
    <dbReference type="NCBI Taxonomy" id="1656887"/>
    <lineage>
        <taxon>Bacteria</taxon>
        <taxon>Thermotogati</taxon>
        <taxon>Deinococcota</taxon>
        <taxon>Deinococci</taxon>
        <taxon>Deinococcales</taxon>
        <taxon>Deinococcaceae</taxon>
        <taxon>Deinococcus</taxon>
    </lineage>
</organism>
<evidence type="ECO:0000313" key="2">
    <source>
        <dbReference type="EMBL" id="MFC6659868.1"/>
    </source>
</evidence>
<sequence length="165" mass="17195">MSVARGSLGLSVRGKVPVWRGGVPGSQVVGVVSTGYLMPQVWHLVQGALVSLLPWFVLALALGSAGAVWAARRLRAEILNLEPEQIAALAQQQRAVLAALREGVLAVNAAGEVTLSSARAVALLEGGAAPAPLATLWPELAALTAPHPRRACRTWRCPCAASPCW</sequence>
<dbReference type="Proteomes" id="UP001596317">
    <property type="component" value="Unassembled WGS sequence"/>
</dbReference>
<proteinExistence type="predicted"/>
<evidence type="ECO:0000256" key="1">
    <source>
        <dbReference type="SAM" id="Phobius"/>
    </source>
</evidence>
<accession>A0ABW1ZH95</accession>